<comment type="similarity">
    <text evidence="1">Belongs to the iron/manganese superoxide dismutase family.</text>
</comment>
<evidence type="ECO:0000256" key="5">
    <source>
        <dbReference type="PIRSR" id="PIRSR000349-1"/>
    </source>
</evidence>
<accession>A0A2M6WEK7</accession>
<dbReference type="Pfam" id="PF02777">
    <property type="entry name" value="Sod_Fe_C"/>
    <property type="match status" value="1"/>
</dbReference>
<dbReference type="PANTHER" id="PTHR11404">
    <property type="entry name" value="SUPEROXIDE DISMUTASE 2"/>
    <property type="match status" value="1"/>
</dbReference>
<evidence type="ECO:0000256" key="1">
    <source>
        <dbReference type="ARBA" id="ARBA00008714"/>
    </source>
</evidence>
<feature type="binding site" evidence="5">
    <location>
        <position position="159"/>
    </location>
    <ligand>
        <name>Mn(2+)</name>
        <dbReference type="ChEBI" id="CHEBI:29035"/>
    </ligand>
</feature>
<feature type="binding site" evidence="5">
    <location>
        <position position="75"/>
    </location>
    <ligand>
        <name>Mn(2+)</name>
        <dbReference type="ChEBI" id="CHEBI:29035"/>
    </ligand>
</feature>
<reference evidence="8" key="1">
    <citation type="submission" date="2017-09" db="EMBL/GenBank/DDBJ databases">
        <title>Depth-based differentiation of microbial function through sediment-hosted aquifers and enrichment of novel symbionts in the deep terrestrial subsurface.</title>
        <authorList>
            <person name="Probst A.J."/>
            <person name="Ladd B."/>
            <person name="Jarett J.K."/>
            <person name="Geller-Mcgrath D.E."/>
            <person name="Sieber C.M.K."/>
            <person name="Emerson J.B."/>
            <person name="Anantharaman K."/>
            <person name="Thomas B.C."/>
            <person name="Malmstrom R."/>
            <person name="Stieglmeier M."/>
            <person name="Klingl A."/>
            <person name="Woyke T."/>
            <person name="Ryan C.M."/>
            <person name="Banfield J.F."/>
        </authorList>
    </citation>
    <scope>NUCLEOTIDE SEQUENCE [LARGE SCALE GENOMIC DNA]</scope>
</reference>
<proteinExistence type="inferred from homology"/>
<feature type="binding site" evidence="5">
    <location>
        <position position="25"/>
    </location>
    <ligand>
        <name>Mn(2+)</name>
        <dbReference type="ChEBI" id="CHEBI:29035"/>
    </ligand>
</feature>
<dbReference type="AlphaFoldDB" id="A0A2M6WEK7"/>
<dbReference type="Proteomes" id="UP000228809">
    <property type="component" value="Unassembled WGS sequence"/>
</dbReference>
<dbReference type="EMBL" id="PFBJ01000008">
    <property type="protein sequence ID" value="PIT91175.1"/>
    <property type="molecule type" value="Genomic_DNA"/>
</dbReference>
<organism evidence="7 8">
    <name type="scientific">Candidatus Kaiserbacteria bacterium CG10_big_fil_rev_8_21_14_0_10_49_17</name>
    <dbReference type="NCBI Taxonomy" id="1974609"/>
    <lineage>
        <taxon>Bacteria</taxon>
        <taxon>Candidatus Kaiseribacteriota</taxon>
    </lineage>
</organism>
<dbReference type="EC" id="1.15.1.1" evidence="2"/>
<dbReference type="GO" id="GO:0046872">
    <property type="term" value="F:metal ion binding"/>
    <property type="evidence" value="ECO:0007669"/>
    <property type="project" value="UniProtKB-KW"/>
</dbReference>
<feature type="binding site" evidence="5">
    <location>
        <position position="163"/>
    </location>
    <ligand>
        <name>Mn(2+)</name>
        <dbReference type="ChEBI" id="CHEBI:29035"/>
    </ligand>
</feature>
<name>A0A2M6WEK7_9BACT</name>
<dbReference type="InterPro" id="IPR036314">
    <property type="entry name" value="SOD_C_sf"/>
</dbReference>
<dbReference type="SUPFAM" id="SSF46609">
    <property type="entry name" value="Fe,Mn superoxide dismutase (SOD), N-terminal domain"/>
    <property type="match status" value="1"/>
</dbReference>
<dbReference type="InterPro" id="IPR001189">
    <property type="entry name" value="Mn/Fe_SOD"/>
</dbReference>
<dbReference type="Gene3D" id="1.10.287.990">
    <property type="entry name" value="Fe,Mn superoxide dismutase (SOD) domain"/>
    <property type="match status" value="1"/>
</dbReference>
<dbReference type="GO" id="GO:0004784">
    <property type="term" value="F:superoxide dismutase activity"/>
    <property type="evidence" value="ECO:0007669"/>
    <property type="project" value="UniProtKB-EC"/>
</dbReference>
<dbReference type="PANTHER" id="PTHR11404:SF6">
    <property type="entry name" value="SUPEROXIDE DISMUTASE [MN], MITOCHONDRIAL"/>
    <property type="match status" value="1"/>
</dbReference>
<keyword evidence="3 5" id="KW-0479">Metal-binding</keyword>
<evidence type="ECO:0000313" key="8">
    <source>
        <dbReference type="Proteomes" id="UP000228809"/>
    </source>
</evidence>
<evidence type="ECO:0000256" key="4">
    <source>
        <dbReference type="ARBA" id="ARBA00023002"/>
    </source>
</evidence>
<dbReference type="PIRSF" id="PIRSF000349">
    <property type="entry name" value="SODismutase"/>
    <property type="match status" value="1"/>
</dbReference>
<evidence type="ECO:0000313" key="7">
    <source>
        <dbReference type="EMBL" id="PIT91175.1"/>
    </source>
</evidence>
<sequence>MHSYETRTFDLPELAGISSKQIEVHCGLYAGYVKHVNVLREKIHELENEDKEKHAYTIAELRRRFSFEFNGMRMHEYYFEQLEGGAQENNTDSALAQAVTEKYGSFEKFIEHIKAVATLRGIGWVVLYKDPEGGTVHSAWVSDHELGTLAGLPVILAIDMWEHAFMVDYTPAEKGTYVDAFLKNLNWRVVEKRFEAVK</sequence>
<evidence type="ECO:0000256" key="3">
    <source>
        <dbReference type="ARBA" id="ARBA00022723"/>
    </source>
</evidence>
<dbReference type="InterPro" id="IPR019832">
    <property type="entry name" value="Mn/Fe_SOD_C"/>
</dbReference>
<gene>
    <name evidence="7" type="ORF">COU17_01890</name>
</gene>
<dbReference type="SUPFAM" id="SSF54719">
    <property type="entry name" value="Fe,Mn superoxide dismutase (SOD), C-terminal domain"/>
    <property type="match status" value="1"/>
</dbReference>
<evidence type="ECO:0000259" key="6">
    <source>
        <dbReference type="Pfam" id="PF02777"/>
    </source>
</evidence>
<feature type="domain" description="Manganese/iron superoxide dismutase C-terminal" evidence="6">
    <location>
        <begin position="93"/>
        <end position="193"/>
    </location>
</feature>
<dbReference type="InterPro" id="IPR050265">
    <property type="entry name" value="Fe/Mn_Superoxide_Dismutase"/>
</dbReference>
<comment type="caution">
    <text evidence="7">The sequence shown here is derived from an EMBL/GenBank/DDBJ whole genome shotgun (WGS) entry which is preliminary data.</text>
</comment>
<evidence type="ECO:0000256" key="2">
    <source>
        <dbReference type="ARBA" id="ARBA00012682"/>
    </source>
</evidence>
<dbReference type="InterPro" id="IPR036324">
    <property type="entry name" value="Mn/Fe_SOD_N_sf"/>
</dbReference>
<dbReference type="Gene3D" id="3.55.40.20">
    <property type="entry name" value="Iron/manganese superoxide dismutase, C-terminal domain"/>
    <property type="match status" value="1"/>
</dbReference>
<protein>
    <recommendedName>
        <fullName evidence="2">superoxide dismutase</fullName>
        <ecNumber evidence="2">1.15.1.1</ecNumber>
    </recommendedName>
</protein>
<keyword evidence="4" id="KW-0560">Oxidoreductase</keyword>